<dbReference type="SUPFAM" id="SSF52540">
    <property type="entry name" value="P-loop containing nucleoside triphosphate hydrolases"/>
    <property type="match status" value="1"/>
</dbReference>
<dbReference type="AlphaFoldDB" id="A0A173R0T4"/>
<dbReference type="Proteomes" id="UP000188159">
    <property type="component" value="Chromosome"/>
</dbReference>
<dbReference type="InterPro" id="IPR027417">
    <property type="entry name" value="P-loop_NTPase"/>
</dbReference>
<reference evidence="1 4" key="2">
    <citation type="journal article" date="2016" name="Sci. Rep.">
        <title>Accelerated dysbiosis of gut microbiota during aggravation of DSS-induced colitis by a butyrate-producing bacterium.</title>
        <authorList>
            <person name="Zhang Q."/>
            <person name="Wu Y."/>
            <person name="Wang J."/>
            <person name="Wu G."/>
            <person name="Long W."/>
            <person name="Xue Z."/>
            <person name="Wang L."/>
            <person name="Zhang X."/>
            <person name="Pang X."/>
            <person name="Zhao Y."/>
            <person name="Zhao L."/>
            <person name="Zhang C."/>
        </authorList>
    </citation>
    <scope>NUCLEOTIDE SEQUENCE [LARGE SCALE GENOMIC DNA]</scope>
    <source>
        <strain evidence="1 4">BPB5</strain>
    </source>
</reference>
<accession>A0A173R0T4</accession>
<sequence>MENPFTLTFGQKPTEFISRTNQIGKIIHTFDMENPSNKVYMVAGVRGSGKTVSLAEIADHYSSNDQWIVLRLSADTDLIAGAVSELTRVSQFHDLDLGLNLNLGIAELSVNKTNDSLEKEAMLRNILEKLKNKGKKVLFIIDEIINNSYVKVFASNFQIYITQNYPVYLVMAGLFDNISNLQNEKSLTFLYRAPKIFLEPLSIPAITTSYRSVFDISPSEAVEMAKLTKGYPFAFQILGYLKWETNDDLEKLLPKFDEELIIYAYEKIWSELSELDRKIVYVISTGVYKTGEIREKLSISPQLLNTYRKRLMERGVVNGSVRGELTLALPRFEEYIEMYCEVEI</sequence>
<proteinExistence type="predicted"/>
<evidence type="ECO:0000313" key="1">
    <source>
        <dbReference type="EMBL" id="AQP39323.1"/>
    </source>
</evidence>
<protein>
    <submittedName>
        <fullName evidence="2">Predicted ATPase (AAA+ superfamily)</fullName>
    </submittedName>
</protein>
<evidence type="ECO:0000313" key="3">
    <source>
        <dbReference type="Proteomes" id="UP000095598"/>
    </source>
</evidence>
<gene>
    <name evidence="1" type="ORF">DO83_06720</name>
    <name evidence="2" type="ORF">ERS852425_00179</name>
</gene>
<name>A0A173R0T4_ANAHA</name>
<evidence type="ECO:0000313" key="4">
    <source>
        <dbReference type="Proteomes" id="UP000188159"/>
    </source>
</evidence>
<dbReference type="Gene3D" id="3.40.50.300">
    <property type="entry name" value="P-loop containing nucleotide triphosphate hydrolases"/>
    <property type="match status" value="1"/>
</dbReference>
<evidence type="ECO:0000313" key="2">
    <source>
        <dbReference type="EMBL" id="CUM71422.1"/>
    </source>
</evidence>
<dbReference type="EMBL" id="CP012098">
    <property type="protein sequence ID" value="AQP39323.1"/>
    <property type="molecule type" value="Genomic_DNA"/>
</dbReference>
<dbReference type="Proteomes" id="UP000095598">
    <property type="component" value="Unassembled WGS sequence"/>
</dbReference>
<dbReference type="EMBL" id="CYXT01000001">
    <property type="protein sequence ID" value="CUM71422.1"/>
    <property type="molecule type" value="Genomic_DNA"/>
</dbReference>
<reference evidence="2 3" key="1">
    <citation type="submission" date="2015-09" db="EMBL/GenBank/DDBJ databases">
        <authorList>
            <consortium name="Pathogen Informatics"/>
        </authorList>
    </citation>
    <scope>NUCLEOTIDE SEQUENCE [LARGE SCALE GENOMIC DNA]</scope>
    <source>
        <strain evidence="2 3">2789STDY5608868</strain>
    </source>
</reference>
<organism evidence="2 3">
    <name type="scientific">Anaerostipes hadrus</name>
    <dbReference type="NCBI Taxonomy" id="649756"/>
    <lineage>
        <taxon>Bacteria</taxon>
        <taxon>Bacillati</taxon>
        <taxon>Bacillota</taxon>
        <taxon>Clostridia</taxon>
        <taxon>Lachnospirales</taxon>
        <taxon>Lachnospiraceae</taxon>
        <taxon>Anaerostipes</taxon>
    </lineage>
</organism>
<dbReference type="RefSeq" id="WP_055257549.1">
    <property type="nucleotide sequence ID" value="NZ_CYXT01000001.1"/>
</dbReference>